<dbReference type="Proteomes" id="UP000235965">
    <property type="component" value="Unassembled WGS sequence"/>
</dbReference>
<organism evidence="1 2">
    <name type="scientific">Cryptotermes secundus</name>
    <dbReference type="NCBI Taxonomy" id="105785"/>
    <lineage>
        <taxon>Eukaryota</taxon>
        <taxon>Metazoa</taxon>
        <taxon>Ecdysozoa</taxon>
        <taxon>Arthropoda</taxon>
        <taxon>Hexapoda</taxon>
        <taxon>Insecta</taxon>
        <taxon>Pterygota</taxon>
        <taxon>Neoptera</taxon>
        <taxon>Polyneoptera</taxon>
        <taxon>Dictyoptera</taxon>
        <taxon>Blattodea</taxon>
        <taxon>Blattoidea</taxon>
        <taxon>Termitoidae</taxon>
        <taxon>Kalotermitidae</taxon>
        <taxon>Cryptotermitinae</taxon>
        <taxon>Cryptotermes</taxon>
    </lineage>
</organism>
<gene>
    <name evidence="1" type="ORF">B7P43_G14948</name>
</gene>
<comment type="caution">
    <text evidence="1">The sequence shown here is derived from an EMBL/GenBank/DDBJ whole genome shotgun (WGS) entry which is preliminary data.</text>
</comment>
<protein>
    <submittedName>
        <fullName evidence="1">Uncharacterized protein</fullName>
    </submittedName>
</protein>
<accession>A0A2J7R0N2</accession>
<dbReference type="AlphaFoldDB" id="A0A2J7R0N2"/>
<evidence type="ECO:0000313" key="1">
    <source>
        <dbReference type="EMBL" id="PNF34375.1"/>
    </source>
</evidence>
<sequence>MKIAQRDIAGLVNTAYSSVCRMDLAQSAFMCTGLWPFNQRVFSDLDFIPAEHFQEHEPQHEMTDLPPFAENVLEATGQNGASVLIANSLAEPGPSTIPLQLDCLPRIQCRIKLRNLRFRQSPFHHLRYLKDLQRQLLLRKQLKISLQ</sequence>
<dbReference type="EMBL" id="NEVH01008229">
    <property type="protein sequence ID" value="PNF34375.1"/>
    <property type="molecule type" value="Genomic_DNA"/>
</dbReference>
<evidence type="ECO:0000313" key="2">
    <source>
        <dbReference type="Proteomes" id="UP000235965"/>
    </source>
</evidence>
<name>A0A2J7R0N2_9NEOP</name>
<keyword evidence="2" id="KW-1185">Reference proteome</keyword>
<dbReference type="InParanoid" id="A0A2J7R0N2"/>
<proteinExistence type="predicted"/>
<reference evidence="1 2" key="1">
    <citation type="submission" date="2017-12" db="EMBL/GenBank/DDBJ databases">
        <title>Hemimetabolous genomes reveal molecular basis of termite eusociality.</title>
        <authorList>
            <person name="Harrison M.C."/>
            <person name="Jongepier E."/>
            <person name="Robertson H.M."/>
            <person name="Arning N."/>
            <person name="Bitard-Feildel T."/>
            <person name="Chao H."/>
            <person name="Childers C.P."/>
            <person name="Dinh H."/>
            <person name="Doddapaneni H."/>
            <person name="Dugan S."/>
            <person name="Gowin J."/>
            <person name="Greiner C."/>
            <person name="Han Y."/>
            <person name="Hu H."/>
            <person name="Hughes D.S.T."/>
            <person name="Huylmans A.-K."/>
            <person name="Kemena C."/>
            <person name="Kremer L.P.M."/>
            <person name="Lee S.L."/>
            <person name="Lopez-Ezquerra A."/>
            <person name="Mallet L."/>
            <person name="Monroy-Kuhn J.M."/>
            <person name="Moser A."/>
            <person name="Murali S.C."/>
            <person name="Muzny D.M."/>
            <person name="Otani S."/>
            <person name="Piulachs M.-D."/>
            <person name="Poelchau M."/>
            <person name="Qu J."/>
            <person name="Schaub F."/>
            <person name="Wada-Katsumata A."/>
            <person name="Worley K.C."/>
            <person name="Xie Q."/>
            <person name="Ylla G."/>
            <person name="Poulsen M."/>
            <person name="Gibbs R.A."/>
            <person name="Schal C."/>
            <person name="Richards S."/>
            <person name="Belles X."/>
            <person name="Korb J."/>
            <person name="Bornberg-Bauer E."/>
        </authorList>
    </citation>
    <scope>NUCLEOTIDE SEQUENCE [LARGE SCALE GENOMIC DNA]</scope>
    <source>
        <tissue evidence="1">Whole body</tissue>
    </source>
</reference>